<gene>
    <name evidence="1" type="ORF">S03H2_49069</name>
</gene>
<dbReference type="AlphaFoldDB" id="X1HJ37"/>
<protein>
    <submittedName>
        <fullName evidence="1">Uncharacterized protein</fullName>
    </submittedName>
</protein>
<accession>X1HJ37</accession>
<organism evidence="1">
    <name type="scientific">marine sediment metagenome</name>
    <dbReference type="NCBI Taxonomy" id="412755"/>
    <lineage>
        <taxon>unclassified sequences</taxon>
        <taxon>metagenomes</taxon>
        <taxon>ecological metagenomes</taxon>
    </lineage>
</organism>
<proteinExistence type="predicted"/>
<name>X1HJ37_9ZZZZ</name>
<feature type="non-terminal residue" evidence="1">
    <location>
        <position position="1"/>
    </location>
</feature>
<comment type="caution">
    <text evidence="1">The sequence shown here is derived from an EMBL/GenBank/DDBJ whole genome shotgun (WGS) entry which is preliminary data.</text>
</comment>
<evidence type="ECO:0000313" key="1">
    <source>
        <dbReference type="EMBL" id="GAH69472.1"/>
    </source>
</evidence>
<sequence length="90" mass="10705">KEGAEEKLAEALAYAEYLDILMYPLWKEAKLTPRFAFEDDLEWMTELKSRADDIGDVELGNYAKELEERSEFAMERLWYYCLDRIENALK</sequence>
<dbReference type="EMBL" id="BARU01030982">
    <property type="protein sequence ID" value="GAH69472.1"/>
    <property type="molecule type" value="Genomic_DNA"/>
</dbReference>
<reference evidence="1" key="1">
    <citation type="journal article" date="2014" name="Front. Microbiol.">
        <title>High frequency of phylogenetically diverse reductive dehalogenase-homologous genes in deep subseafloor sedimentary metagenomes.</title>
        <authorList>
            <person name="Kawai M."/>
            <person name="Futagami T."/>
            <person name="Toyoda A."/>
            <person name="Takaki Y."/>
            <person name="Nishi S."/>
            <person name="Hori S."/>
            <person name="Arai W."/>
            <person name="Tsubouchi T."/>
            <person name="Morono Y."/>
            <person name="Uchiyama I."/>
            <person name="Ito T."/>
            <person name="Fujiyama A."/>
            <person name="Inagaki F."/>
            <person name="Takami H."/>
        </authorList>
    </citation>
    <scope>NUCLEOTIDE SEQUENCE</scope>
    <source>
        <strain evidence="1">Expedition CK06-06</strain>
    </source>
</reference>